<feature type="domain" description="Protein kinase" evidence="6">
    <location>
        <begin position="1"/>
        <end position="146"/>
    </location>
</feature>
<dbReference type="AlphaFoldDB" id="A0A5A7PUP7"/>
<sequence>MENIIKLLSYCIHREEKLIVYELMEDISLIAFTVKKQRPQLLTWPVQFAIIKEITRGVVCVHQDSRLSIVHSNLKVGPGEVDDDLEGKVAESVLILFERAEQATKALIELEGRLFGGRLVRACFYDEERFSNNELAPLPGEVPSFF</sequence>
<evidence type="ECO:0000256" key="1">
    <source>
        <dbReference type="ARBA" id="ARBA00022527"/>
    </source>
</evidence>
<dbReference type="GO" id="GO:0004674">
    <property type="term" value="F:protein serine/threonine kinase activity"/>
    <property type="evidence" value="ECO:0007669"/>
    <property type="project" value="UniProtKB-KW"/>
</dbReference>
<evidence type="ECO:0000256" key="3">
    <source>
        <dbReference type="ARBA" id="ARBA00022741"/>
    </source>
</evidence>
<dbReference type="GO" id="GO:0003676">
    <property type="term" value="F:nucleic acid binding"/>
    <property type="evidence" value="ECO:0007669"/>
    <property type="project" value="InterPro"/>
</dbReference>
<keyword evidence="8" id="KW-1185">Reference proteome</keyword>
<evidence type="ECO:0000259" key="6">
    <source>
        <dbReference type="PROSITE" id="PS50011"/>
    </source>
</evidence>
<protein>
    <submittedName>
        <fullName evidence="7">Cysteine-rich receptor-like protein kinase 5</fullName>
    </submittedName>
</protein>
<keyword evidence="2" id="KW-0808">Transferase</keyword>
<keyword evidence="4 7" id="KW-0418">Kinase</keyword>
<dbReference type="Gene3D" id="1.10.510.10">
    <property type="entry name" value="Transferase(Phosphotransferase) domain 1"/>
    <property type="match status" value="1"/>
</dbReference>
<evidence type="ECO:0000256" key="5">
    <source>
        <dbReference type="ARBA" id="ARBA00022840"/>
    </source>
</evidence>
<dbReference type="GO" id="GO:0005886">
    <property type="term" value="C:plasma membrane"/>
    <property type="evidence" value="ECO:0007669"/>
    <property type="project" value="TreeGrafter"/>
</dbReference>
<dbReference type="Proteomes" id="UP000325081">
    <property type="component" value="Unassembled WGS sequence"/>
</dbReference>
<dbReference type="GO" id="GO:0005524">
    <property type="term" value="F:ATP binding"/>
    <property type="evidence" value="ECO:0007669"/>
    <property type="project" value="UniProtKB-KW"/>
</dbReference>
<keyword evidence="5" id="KW-0067">ATP-binding</keyword>
<dbReference type="SUPFAM" id="SSF56112">
    <property type="entry name" value="Protein kinase-like (PK-like)"/>
    <property type="match status" value="1"/>
</dbReference>
<proteinExistence type="predicted"/>
<evidence type="ECO:0000313" key="7">
    <source>
        <dbReference type="EMBL" id="GER36570.1"/>
    </source>
</evidence>
<keyword evidence="7" id="KW-0675">Receptor</keyword>
<dbReference type="PANTHER" id="PTHR27002">
    <property type="entry name" value="RECEPTOR-LIKE SERINE/THREONINE-PROTEIN KINASE SD1-8"/>
    <property type="match status" value="1"/>
</dbReference>
<keyword evidence="3" id="KW-0547">Nucleotide-binding</keyword>
<evidence type="ECO:0000256" key="2">
    <source>
        <dbReference type="ARBA" id="ARBA00022679"/>
    </source>
</evidence>
<dbReference type="PROSITE" id="PS50011">
    <property type="entry name" value="PROTEIN_KINASE_DOM"/>
    <property type="match status" value="1"/>
</dbReference>
<organism evidence="7 8">
    <name type="scientific">Striga asiatica</name>
    <name type="common">Asiatic witchweed</name>
    <name type="synonym">Buchnera asiatica</name>
    <dbReference type="NCBI Taxonomy" id="4170"/>
    <lineage>
        <taxon>Eukaryota</taxon>
        <taxon>Viridiplantae</taxon>
        <taxon>Streptophyta</taxon>
        <taxon>Embryophyta</taxon>
        <taxon>Tracheophyta</taxon>
        <taxon>Spermatophyta</taxon>
        <taxon>Magnoliopsida</taxon>
        <taxon>eudicotyledons</taxon>
        <taxon>Gunneridae</taxon>
        <taxon>Pentapetalae</taxon>
        <taxon>asterids</taxon>
        <taxon>lamiids</taxon>
        <taxon>Lamiales</taxon>
        <taxon>Orobanchaceae</taxon>
        <taxon>Buchnereae</taxon>
        <taxon>Striga</taxon>
    </lineage>
</organism>
<dbReference type="EMBL" id="BKCP01005183">
    <property type="protein sequence ID" value="GER36570.1"/>
    <property type="molecule type" value="Genomic_DNA"/>
</dbReference>
<dbReference type="InterPro" id="IPR011009">
    <property type="entry name" value="Kinase-like_dom_sf"/>
</dbReference>
<accession>A0A5A7PUP7</accession>
<evidence type="ECO:0000256" key="4">
    <source>
        <dbReference type="ARBA" id="ARBA00022777"/>
    </source>
</evidence>
<dbReference type="SUPFAM" id="SSF54928">
    <property type="entry name" value="RNA-binding domain, RBD"/>
    <property type="match status" value="1"/>
</dbReference>
<gene>
    <name evidence="7" type="ORF">STAS_12913</name>
</gene>
<comment type="caution">
    <text evidence="7">The sequence shown here is derived from an EMBL/GenBank/DDBJ whole genome shotgun (WGS) entry which is preliminary data.</text>
</comment>
<dbReference type="PANTHER" id="PTHR27002:SF1097">
    <property type="entry name" value="RECEPTOR-LIKE SERINE_THREONINE-PROTEIN KINASE"/>
    <property type="match status" value="1"/>
</dbReference>
<keyword evidence="1" id="KW-0723">Serine/threonine-protein kinase</keyword>
<evidence type="ECO:0000313" key="8">
    <source>
        <dbReference type="Proteomes" id="UP000325081"/>
    </source>
</evidence>
<dbReference type="InterPro" id="IPR035979">
    <property type="entry name" value="RBD_domain_sf"/>
</dbReference>
<name>A0A5A7PUP7_STRAF</name>
<dbReference type="InterPro" id="IPR000719">
    <property type="entry name" value="Prot_kinase_dom"/>
</dbReference>
<dbReference type="OrthoDB" id="5411533at2759"/>
<reference evidence="8" key="1">
    <citation type="journal article" date="2019" name="Curr. Biol.">
        <title>Genome Sequence of Striga asiatica Provides Insight into the Evolution of Plant Parasitism.</title>
        <authorList>
            <person name="Yoshida S."/>
            <person name="Kim S."/>
            <person name="Wafula E.K."/>
            <person name="Tanskanen J."/>
            <person name="Kim Y.M."/>
            <person name="Honaas L."/>
            <person name="Yang Z."/>
            <person name="Spallek T."/>
            <person name="Conn C.E."/>
            <person name="Ichihashi Y."/>
            <person name="Cheong K."/>
            <person name="Cui S."/>
            <person name="Der J.P."/>
            <person name="Gundlach H."/>
            <person name="Jiao Y."/>
            <person name="Hori C."/>
            <person name="Ishida J.K."/>
            <person name="Kasahara H."/>
            <person name="Kiba T."/>
            <person name="Kim M.S."/>
            <person name="Koo N."/>
            <person name="Laohavisit A."/>
            <person name="Lee Y.H."/>
            <person name="Lumba S."/>
            <person name="McCourt P."/>
            <person name="Mortimer J.C."/>
            <person name="Mutuku J.M."/>
            <person name="Nomura T."/>
            <person name="Sasaki-Sekimoto Y."/>
            <person name="Seto Y."/>
            <person name="Wang Y."/>
            <person name="Wakatake T."/>
            <person name="Sakakibara H."/>
            <person name="Demura T."/>
            <person name="Yamaguchi S."/>
            <person name="Yoneyama K."/>
            <person name="Manabe R.I."/>
            <person name="Nelson D.C."/>
            <person name="Schulman A.H."/>
            <person name="Timko M.P."/>
            <person name="dePamphilis C.W."/>
            <person name="Choi D."/>
            <person name="Shirasu K."/>
        </authorList>
    </citation>
    <scope>NUCLEOTIDE SEQUENCE [LARGE SCALE GENOMIC DNA]</scope>
    <source>
        <strain evidence="8">cv. UVA1</strain>
    </source>
</reference>